<dbReference type="InterPro" id="IPR027417">
    <property type="entry name" value="P-loop_NTPase"/>
</dbReference>
<dbReference type="PANTHER" id="PTHR12137:SF63">
    <property type="entry name" value="CARBOHYDRATE SULFOTRANSFERASE"/>
    <property type="match status" value="1"/>
</dbReference>
<dbReference type="AlphaFoldDB" id="A0AAW0X8S9"/>
<organism evidence="10 11">
    <name type="scientific">Cherax quadricarinatus</name>
    <name type="common">Australian red claw crayfish</name>
    <dbReference type="NCBI Taxonomy" id="27406"/>
    <lineage>
        <taxon>Eukaryota</taxon>
        <taxon>Metazoa</taxon>
        <taxon>Ecdysozoa</taxon>
        <taxon>Arthropoda</taxon>
        <taxon>Crustacea</taxon>
        <taxon>Multicrustacea</taxon>
        <taxon>Malacostraca</taxon>
        <taxon>Eumalacostraca</taxon>
        <taxon>Eucarida</taxon>
        <taxon>Decapoda</taxon>
        <taxon>Pleocyemata</taxon>
        <taxon>Astacidea</taxon>
        <taxon>Parastacoidea</taxon>
        <taxon>Parastacidae</taxon>
        <taxon>Cherax</taxon>
    </lineage>
</organism>
<dbReference type="InterPro" id="IPR018011">
    <property type="entry name" value="Carb_sulfotrans_8-10"/>
</dbReference>
<evidence type="ECO:0000256" key="3">
    <source>
        <dbReference type="ARBA" id="ARBA00022679"/>
    </source>
</evidence>
<dbReference type="Pfam" id="PF03567">
    <property type="entry name" value="Sulfotransfer_2"/>
    <property type="match status" value="1"/>
</dbReference>
<comment type="similarity">
    <text evidence="2 9">Belongs to the sulfotransferase 2 family.</text>
</comment>
<evidence type="ECO:0000256" key="1">
    <source>
        <dbReference type="ARBA" id="ARBA00004323"/>
    </source>
</evidence>
<dbReference type="EMBL" id="JARKIK010000046">
    <property type="protein sequence ID" value="KAK8735651.1"/>
    <property type="molecule type" value="Genomic_DNA"/>
</dbReference>
<keyword evidence="4" id="KW-0812">Transmembrane</keyword>
<accession>A0AAW0X8S9</accession>
<keyword evidence="9" id="KW-0119">Carbohydrate metabolism</keyword>
<evidence type="ECO:0000256" key="9">
    <source>
        <dbReference type="RuleBase" id="RU364020"/>
    </source>
</evidence>
<evidence type="ECO:0000313" key="10">
    <source>
        <dbReference type="EMBL" id="KAK8735651.1"/>
    </source>
</evidence>
<keyword evidence="6 9" id="KW-0333">Golgi apparatus</keyword>
<sequence length="484" mass="57102">MLSKQYKFLQALIALTVILCVYLNVNEGLTEYKMKVQTKLKSLWQYNQSSQSNITRVFLLSRNVEETETIDTSVHLIHAVTYSYTTTHNSSSATPVLLSSPAVRVHKPVIHKRLDKIVFPSISNCTEKNVRKNRIHRTKNKYPCKKWIEASPGDPYWPVVLSPTYGRSLQDLAHHQHPQSEQFINEQLVVQKQRTTLLAETCLKHPEVSIRQYMNLVWDTARVPPLIYCPIYKVASTTWMVYFLRLRHINDRVPELEQYDEQTQEQLKYMPRYGGGHQRVFKEYKQPKTSEEKNYVFKKALRFIVVRHPFTRILSVYRGKIERKEPRPFAPYFKHLQRAIIKRYRPPDTHLTSPTPTFSEFVDYVIDSTKNFKTAADWEKNVVCWTPYWVQCGVCASDYQVIIKLETMTTDEEFLAQIANLKEIQNLHEWRNLRNSPATSTATQSRYFKSLTKRQILLLFQRYQLDFELFGYSADEYLNFSEQD</sequence>
<dbReference type="EC" id="2.8.2.-" evidence="9"/>
<keyword evidence="9" id="KW-0735">Signal-anchor</keyword>
<keyword evidence="11" id="KW-1185">Reference proteome</keyword>
<dbReference type="InterPro" id="IPR005331">
    <property type="entry name" value="Sulfotransferase"/>
</dbReference>
<comment type="caution">
    <text evidence="10">The sequence shown here is derived from an EMBL/GenBank/DDBJ whole genome shotgun (WGS) entry which is preliminary data.</text>
</comment>
<evidence type="ECO:0000256" key="8">
    <source>
        <dbReference type="ARBA" id="ARBA00023180"/>
    </source>
</evidence>
<comment type="subcellular location">
    <subcellularLocation>
        <location evidence="1 9">Golgi apparatus membrane</location>
        <topology evidence="1 9">Single-pass type II membrane protein</topology>
    </subcellularLocation>
</comment>
<gene>
    <name evidence="10" type="ORF">OTU49_005242</name>
</gene>
<dbReference type="SUPFAM" id="SSF52540">
    <property type="entry name" value="P-loop containing nucleoside triphosphate hydrolases"/>
    <property type="match status" value="1"/>
</dbReference>
<name>A0AAW0X8S9_CHEQU</name>
<proteinExistence type="inferred from homology"/>
<dbReference type="PANTHER" id="PTHR12137">
    <property type="entry name" value="CARBOHYDRATE SULFOTRANSFERASE"/>
    <property type="match status" value="1"/>
</dbReference>
<evidence type="ECO:0000256" key="6">
    <source>
        <dbReference type="ARBA" id="ARBA00023034"/>
    </source>
</evidence>
<dbReference type="GO" id="GO:0000139">
    <property type="term" value="C:Golgi membrane"/>
    <property type="evidence" value="ECO:0007669"/>
    <property type="project" value="UniProtKB-SubCell"/>
</dbReference>
<dbReference type="GO" id="GO:0008146">
    <property type="term" value="F:sulfotransferase activity"/>
    <property type="evidence" value="ECO:0007669"/>
    <property type="project" value="InterPro"/>
</dbReference>
<evidence type="ECO:0000313" key="11">
    <source>
        <dbReference type="Proteomes" id="UP001445076"/>
    </source>
</evidence>
<evidence type="ECO:0000256" key="4">
    <source>
        <dbReference type="ARBA" id="ARBA00022692"/>
    </source>
</evidence>
<evidence type="ECO:0000256" key="7">
    <source>
        <dbReference type="ARBA" id="ARBA00023136"/>
    </source>
</evidence>
<protein>
    <recommendedName>
        <fullName evidence="9">Carbohydrate sulfotransferase</fullName>
        <ecNumber evidence="9">2.8.2.-</ecNumber>
    </recommendedName>
</protein>
<evidence type="ECO:0000256" key="5">
    <source>
        <dbReference type="ARBA" id="ARBA00022989"/>
    </source>
</evidence>
<keyword evidence="3 9" id="KW-0808">Transferase</keyword>
<reference evidence="10 11" key="1">
    <citation type="journal article" date="2024" name="BMC Genomics">
        <title>Genome assembly of redclaw crayfish (Cherax quadricarinatus) provides insights into its immune adaptation and hypoxia tolerance.</title>
        <authorList>
            <person name="Liu Z."/>
            <person name="Zheng J."/>
            <person name="Li H."/>
            <person name="Fang K."/>
            <person name="Wang S."/>
            <person name="He J."/>
            <person name="Zhou D."/>
            <person name="Weng S."/>
            <person name="Chi M."/>
            <person name="Gu Z."/>
            <person name="He J."/>
            <person name="Li F."/>
            <person name="Wang M."/>
        </authorList>
    </citation>
    <scope>NUCLEOTIDE SEQUENCE [LARGE SCALE GENOMIC DNA]</scope>
    <source>
        <strain evidence="10">ZL_2023a</strain>
    </source>
</reference>
<keyword evidence="8 9" id="KW-0325">Glycoprotein</keyword>
<dbReference type="GO" id="GO:0016051">
    <property type="term" value="P:carbohydrate biosynthetic process"/>
    <property type="evidence" value="ECO:0007669"/>
    <property type="project" value="InterPro"/>
</dbReference>
<dbReference type="Proteomes" id="UP001445076">
    <property type="component" value="Unassembled WGS sequence"/>
</dbReference>
<evidence type="ECO:0000256" key="2">
    <source>
        <dbReference type="ARBA" id="ARBA00006339"/>
    </source>
</evidence>
<keyword evidence="5" id="KW-1133">Transmembrane helix</keyword>
<keyword evidence="7" id="KW-0472">Membrane</keyword>